<feature type="compositionally biased region" description="Polar residues" evidence="4">
    <location>
        <begin position="102"/>
        <end position="117"/>
    </location>
</feature>
<feature type="region of interest" description="Disordered" evidence="4">
    <location>
        <begin position="1"/>
        <end position="29"/>
    </location>
</feature>
<feature type="repeat" description="ANK" evidence="3">
    <location>
        <begin position="316"/>
        <end position="348"/>
    </location>
</feature>
<protein>
    <submittedName>
        <fullName evidence="6">Ankyrin repeat-containing protein</fullName>
    </submittedName>
</protein>
<dbReference type="PANTHER" id="PTHR24198">
    <property type="entry name" value="ANKYRIN REPEAT AND PROTEIN KINASE DOMAIN-CONTAINING PROTEIN"/>
    <property type="match status" value="1"/>
</dbReference>
<feature type="region of interest" description="Disordered" evidence="4">
    <location>
        <begin position="42"/>
        <end position="76"/>
    </location>
</feature>
<sequence>MSDNSQDLEAIERRRSQNRIAQRKHRQRRAQLLRECHAILNQRKEGGSDNQHPDHLQQVGSRKDYSRTNSPEAVTLPQFSQHCIGCQSNRRADPSYQEHQQHGPQLGTSSHHASSLNHVDDNKDSASTPPFQDNVEEINQSALQRSREVVQPSPLEDISANLTGNDGQYFLDATTFMTSANFFQDSLLETADDKEQIEDPSQHNINKSQTVNPIARAKLSNPNKRPRSASYCPPVDTGHHPDKTRDPSSSRRATFTALASPPISDPALSSTCTSPVISRQRHKGKTALHICAERGDEEVVRALVLQGITLDVQDSFGFTALHYAAQNSHYKVAKILLQGGADTEILNEEGYSVLHVAAEVGSLDVITLLSQEGADLNSRVGTSIDD</sequence>
<evidence type="ECO:0000313" key="7">
    <source>
        <dbReference type="Proteomes" id="UP000016922"/>
    </source>
</evidence>
<evidence type="ECO:0000256" key="2">
    <source>
        <dbReference type="ARBA" id="ARBA00023043"/>
    </source>
</evidence>
<dbReference type="PROSITE" id="PS50088">
    <property type="entry name" value="ANK_REPEAT"/>
    <property type="match status" value="3"/>
</dbReference>
<dbReference type="PROSITE" id="PS50297">
    <property type="entry name" value="ANK_REP_REGION"/>
    <property type="match status" value="3"/>
</dbReference>
<dbReference type="EMBL" id="KE145363">
    <property type="protein sequence ID" value="EPE30617.1"/>
    <property type="molecule type" value="Genomic_DNA"/>
</dbReference>
<evidence type="ECO:0000256" key="1">
    <source>
        <dbReference type="ARBA" id="ARBA00022737"/>
    </source>
</evidence>
<name>S3CW35_GLAL2</name>
<dbReference type="PRINTS" id="PR01415">
    <property type="entry name" value="ANKYRIN"/>
</dbReference>
<organism evidence="6 7">
    <name type="scientific">Glarea lozoyensis (strain ATCC 20868 / MF5171)</name>
    <dbReference type="NCBI Taxonomy" id="1116229"/>
    <lineage>
        <taxon>Eukaryota</taxon>
        <taxon>Fungi</taxon>
        <taxon>Dikarya</taxon>
        <taxon>Ascomycota</taxon>
        <taxon>Pezizomycotina</taxon>
        <taxon>Leotiomycetes</taxon>
        <taxon>Helotiales</taxon>
        <taxon>Helotiaceae</taxon>
        <taxon>Glarea</taxon>
    </lineage>
</organism>
<reference evidence="6 7" key="1">
    <citation type="journal article" date="2013" name="BMC Genomics">
        <title>Genomics-driven discovery of the pneumocandin biosynthetic gene cluster in the fungus Glarea lozoyensis.</title>
        <authorList>
            <person name="Chen L."/>
            <person name="Yue Q."/>
            <person name="Zhang X."/>
            <person name="Xiang M."/>
            <person name="Wang C."/>
            <person name="Li S."/>
            <person name="Che Y."/>
            <person name="Ortiz-Lopez F.J."/>
            <person name="Bills G.F."/>
            <person name="Liu X."/>
            <person name="An Z."/>
        </authorList>
    </citation>
    <scope>NUCLEOTIDE SEQUENCE [LARGE SCALE GENOMIC DNA]</scope>
    <source>
        <strain evidence="7">ATCC 20868 / MF5171</strain>
    </source>
</reference>
<evidence type="ECO:0000259" key="5">
    <source>
        <dbReference type="PROSITE" id="PS00036"/>
    </source>
</evidence>
<gene>
    <name evidence="6" type="ORF">GLAREA_03584</name>
</gene>
<dbReference type="GO" id="GO:0005737">
    <property type="term" value="C:cytoplasm"/>
    <property type="evidence" value="ECO:0007669"/>
    <property type="project" value="TreeGrafter"/>
</dbReference>
<dbReference type="Pfam" id="PF12796">
    <property type="entry name" value="Ank_2"/>
    <property type="match status" value="1"/>
</dbReference>
<feature type="repeat" description="ANK" evidence="3">
    <location>
        <begin position="283"/>
        <end position="315"/>
    </location>
</feature>
<dbReference type="InterPro" id="IPR002110">
    <property type="entry name" value="Ankyrin_rpt"/>
</dbReference>
<dbReference type="OrthoDB" id="20872at2759"/>
<feature type="compositionally biased region" description="Basic and acidic residues" evidence="4">
    <location>
        <begin position="42"/>
        <end position="66"/>
    </location>
</feature>
<keyword evidence="2 3" id="KW-0040">ANK repeat</keyword>
<dbReference type="CDD" id="cd14688">
    <property type="entry name" value="bZIP_YAP"/>
    <property type="match status" value="1"/>
</dbReference>
<feature type="region of interest" description="Disordered" evidence="4">
    <location>
        <begin position="89"/>
        <end position="132"/>
    </location>
</feature>
<dbReference type="PROSITE" id="PS00036">
    <property type="entry name" value="BZIP_BASIC"/>
    <property type="match status" value="1"/>
</dbReference>
<evidence type="ECO:0000313" key="6">
    <source>
        <dbReference type="EMBL" id="EPE30617.1"/>
    </source>
</evidence>
<evidence type="ECO:0000256" key="3">
    <source>
        <dbReference type="PROSITE-ProRule" id="PRU00023"/>
    </source>
</evidence>
<dbReference type="GeneID" id="19462639"/>
<dbReference type="STRING" id="1116229.S3CW35"/>
<dbReference type="eggNOG" id="KOG4177">
    <property type="taxonomic scope" value="Eukaryota"/>
</dbReference>
<keyword evidence="7" id="KW-1185">Reference proteome</keyword>
<feature type="domain" description="BZIP" evidence="5">
    <location>
        <begin position="13"/>
        <end position="28"/>
    </location>
</feature>
<keyword evidence="1" id="KW-0677">Repeat</keyword>
<proteinExistence type="predicted"/>
<dbReference type="PANTHER" id="PTHR24198:SF165">
    <property type="entry name" value="ANKYRIN REPEAT-CONTAINING PROTEIN-RELATED"/>
    <property type="match status" value="1"/>
</dbReference>
<evidence type="ECO:0000256" key="4">
    <source>
        <dbReference type="SAM" id="MobiDB-lite"/>
    </source>
</evidence>
<dbReference type="RefSeq" id="XP_008082028.1">
    <property type="nucleotide sequence ID" value="XM_008083837.1"/>
</dbReference>
<dbReference type="SUPFAM" id="SSF48403">
    <property type="entry name" value="Ankyrin repeat"/>
    <property type="match status" value="1"/>
</dbReference>
<dbReference type="GO" id="GO:0003700">
    <property type="term" value="F:DNA-binding transcription factor activity"/>
    <property type="evidence" value="ECO:0007669"/>
    <property type="project" value="InterPro"/>
</dbReference>
<feature type="repeat" description="ANK" evidence="3">
    <location>
        <begin position="349"/>
        <end position="381"/>
    </location>
</feature>
<dbReference type="Proteomes" id="UP000016922">
    <property type="component" value="Unassembled WGS sequence"/>
</dbReference>
<dbReference type="Gene3D" id="1.20.5.170">
    <property type="match status" value="1"/>
</dbReference>
<dbReference type="HOGENOM" id="CLU_759081_0_0_1"/>
<dbReference type="InterPro" id="IPR004827">
    <property type="entry name" value="bZIP"/>
</dbReference>
<dbReference type="AlphaFoldDB" id="S3CW35"/>
<feature type="compositionally biased region" description="Polar residues" evidence="4">
    <location>
        <begin position="202"/>
        <end position="212"/>
    </location>
</feature>
<dbReference type="InterPro" id="IPR046347">
    <property type="entry name" value="bZIP_sf"/>
</dbReference>
<dbReference type="SMART" id="SM00248">
    <property type="entry name" value="ANK"/>
    <property type="match status" value="3"/>
</dbReference>
<feature type="compositionally biased region" description="Basic and acidic residues" evidence="4">
    <location>
        <begin position="237"/>
        <end position="249"/>
    </location>
</feature>
<dbReference type="SUPFAM" id="SSF57959">
    <property type="entry name" value="Leucine zipper domain"/>
    <property type="match status" value="1"/>
</dbReference>
<dbReference type="OMA" id="EPPSANW"/>
<dbReference type="Gene3D" id="1.25.40.20">
    <property type="entry name" value="Ankyrin repeat-containing domain"/>
    <property type="match status" value="1"/>
</dbReference>
<dbReference type="InterPro" id="IPR036770">
    <property type="entry name" value="Ankyrin_rpt-contain_sf"/>
</dbReference>
<dbReference type="KEGG" id="glz:GLAREA_03584"/>
<feature type="compositionally biased region" description="Polar residues" evidence="4">
    <location>
        <begin position="67"/>
        <end position="76"/>
    </location>
</feature>
<feature type="region of interest" description="Disordered" evidence="4">
    <location>
        <begin position="195"/>
        <end position="260"/>
    </location>
</feature>
<accession>S3CW35</accession>